<keyword evidence="4" id="KW-1185">Reference proteome</keyword>
<evidence type="ECO:0000256" key="2">
    <source>
        <dbReference type="SAM" id="MobiDB-lite"/>
    </source>
</evidence>
<feature type="region of interest" description="Disordered" evidence="2">
    <location>
        <begin position="1"/>
        <end position="25"/>
    </location>
</feature>
<evidence type="ECO:0000313" key="4">
    <source>
        <dbReference type="Proteomes" id="UP000828390"/>
    </source>
</evidence>
<proteinExistence type="predicted"/>
<name>A0A9D4DBU4_DREPO</name>
<dbReference type="PANTHER" id="PTHR11505">
    <property type="entry name" value="L1 TRANSPOSABLE ELEMENT-RELATED"/>
    <property type="match status" value="1"/>
</dbReference>
<keyword evidence="1" id="KW-0175">Coiled coil</keyword>
<reference evidence="3" key="2">
    <citation type="submission" date="2020-11" db="EMBL/GenBank/DDBJ databases">
        <authorList>
            <person name="McCartney M.A."/>
            <person name="Auch B."/>
            <person name="Kono T."/>
            <person name="Mallez S."/>
            <person name="Becker A."/>
            <person name="Gohl D.M."/>
            <person name="Silverstein K.A.T."/>
            <person name="Koren S."/>
            <person name="Bechman K.B."/>
            <person name="Herman A."/>
            <person name="Abrahante J.E."/>
            <person name="Garbe J."/>
        </authorList>
    </citation>
    <scope>NUCLEOTIDE SEQUENCE</scope>
    <source>
        <strain evidence="3">Duluth1</strain>
        <tissue evidence="3">Whole animal</tissue>
    </source>
</reference>
<comment type="caution">
    <text evidence="3">The sequence shown here is derived from an EMBL/GenBank/DDBJ whole genome shotgun (WGS) entry which is preliminary data.</text>
</comment>
<evidence type="ECO:0000256" key="1">
    <source>
        <dbReference type="SAM" id="Coils"/>
    </source>
</evidence>
<gene>
    <name evidence="3" type="ORF">DPMN_180927</name>
</gene>
<dbReference type="SUPFAM" id="SSF57997">
    <property type="entry name" value="Tropomyosin"/>
    <property type="match status" value="1"/>
</dbReference>
<evidence type="ECO:0000313" key="3">
    <source>
        <dbReference type="EMBL" id="KAH3746519.1"/>
    </source>
</evidence>
<dbReference type="Proteomes" id="UP000828390">
    <property type="component" value="Unassembled WGS sequence"/>
</dbReference>
<dbReference type="Gene3D" id="1.10.287.950">
    <property type="entry name" value="Methyl-accepting chemotaxis protein"/>
    <property type="match status" value="1"/>
</dbReference>
<dbReference type="InterPro" id="IPR004244">
    <property type="entry name" value="Transposase_22"/>
</dbReference>
<accession>A0A9D4DBU4</accession>
<sequence>MSPKKNKGTNINRSTKSSRKRKTIYPIEPAKISTGYSHEKAGKTRLDVNTAQSTCSTNNVSKESQPLNLTTTQTAFDFNNCTTDAFWTMNHNAGTPYFGHFGVSSPPFNRFGGVNQSYQNNMNTPHWAASLMEDIKNIKQQVAKIERIEDLVNKITQKVEQLELQVKCMEASCKFINEQFEETKHKLKKSEDQIKRFNEQSNKIEKCIESFQTKLTQIEDANDNLEFHSLRENLLFHGIKESPSKQENCQELIKTLIQDVLQIEKNIELDRVHRIGKETPGKTRPIVAKFHHYSDRELVRKASIEKNPD</sequence>
<protein>
    <submittedName>
        <fullName evidence="3">Uncharacterized protein</fullName>
    </submittedName>
</protein>
<dbReference type="AlphaFoldDB" id="A0A9D4DBU4"/>
<reference evidence="3" key="1">
    <citation type="journal article" date="2019" name="bioRxiv">
        <title>The Genome of the Zebra Mussel, Dreissena polymorpha: A Resource for Invasive Species Research.</title>
        <authorList>
            <person name="McCartney M.A."/>
            <person name="Auch B."/>
            <person name="Kono T."/>
            <person name="Mallez S."/>
            <person name="Zhang Y."/>
            <person name="Obille A."/>
            <person name="Becker A."/>
            <person name="Abrahante J.E."/>
            <person name="Garbe J."/>
            <person name="Badalamenti J.P."/>
            <person name="Herman A."/>
            <person name="Mangelson H."/>
            <person name="Liachko I."/>
            <person name="Sullivan S."/>
            <person name="Sone E.D."/>
            <person name="Koren S."/>
            <person name="Silverstein K.A.T."/>
            <person name="Beckman K.B."/>
            <person name="Gohl D.M."/>
        </authorList>
    </citation>
    <scope>NUCLEOTIDE SEQUENCE</scope>
    <source>
        <strain evidence="3">Duluth1</strain>
        <tissue evidence="3">Whole animal</tissue>
    </source>
</reference>
<organism evidence="3 4">
    <name type="scientific">Dreissena polymorpha</name>
    <name type="common">Zebra mussel</name>
    <name type="synonym">Mytilus polymorpha</name>
    <dbReference type="NCBI Taxonomy" id="45954"/>
    <lineage>
        <taxon>Eukaryota</taxon>
        <taxon>Metazoa</taxon>
        <taxon>Spiralia</taxon>
        <taxon>Lophotrochozoa</taxon>
        <taxon>Mollusca</taxon>
        <taxon>Bivalvia</taxon>
        <taxon>Autobranchia</taxon>
        <taxon>Heteroconchia</taxon>
        <taxon>Euheterodonta</taxon>
        <taxon>Imparidentia</taxon>
        <taxon>Neoheterodontei</taxon>
        <taxon>Myida</taxon>
        <taxon>Dreissenoidea</taxon>
        <taxon>Dreissenidae</taxon>
        <taxon>Dreissena</taxon>
    </lineage>
</organism>
<feature type="coiled-coil region" evidence="1">
    <location>
        <begin position="128"/>
        <end position="207"/>
    </location>
</feature>
<dbReference type="Gene3D" id="3.30.70.1820">
    <property type="entry name" value="L1 transposable element, RRM domain"/>
    <property type="match status" value="1"/>
</dbReference>
<dbReference type="EMBL" id="JAIWYP010000010">
    <property type="protein sequence ID" value="KAH3746519.1"/>
    <property type="molecule type" value="Genomic_DNA"/>
</dbReference>